<comment type="subunit">
    <text evidence="7">Consists of a catalytic RNA component (M1 or rnpB) and a protein subunit.</text>
</comment>
<evidence type="ECO:0000313" key="10">
    <source>
        <dbReference type="Proteomes" id="UP000242560"/>
    </source>
</evidence>
<keyword evidence="2 7" id="KW-0819">tRNA processing</keyword>
<evidence type="ECO:0000256" key="5">
    <source>
        <dbReference type="ARBA" id="ARBA00022801"/>
    </source>
</evidence>
<proteinExistence type="inferred from homology"/>
<keyword evidence="10" id="KW-1185">Reference proteome</keyword>
<keyword evidence="3 7" id="KW-0540">Nuclease</keyword>
<comment type="function">
    <text evidence="1 7">RNaseP catalyzes the removal of the 5'-leader sequence from pre-tRNA to produce the mature 5'-terminus. It can also cleave other RNA substrates such as 4.5S RNA. The protein component plays an auxiliary but essential role in vivo by binding to the 5'-leader sequence and broadening the substrate specificity of the ribozyme.</text>
</comment>
<dbReference type="InterPro" id="IPR020568">
    <property type="entry name" value="Ribosomal_Su5_D2-typ_SF"/>
</dbReference>
<dbReference type="Pfam" id="PF00825">
    <property type="entry name" value="Ribonuclease_P"/>
    <property type="match status" value="1"/>
</dbReference>
<name>A0A1I3LRH4_9FLAO</name>
<keyword evidence="6 7" id="KW-0694">RNA-binding</keyword>
<keyword evidence="4 7" id="KW-0255">Endonuclease</keyword>
<dbReference type="SUPFAM" id="SSF54211">
    <property type="entry name" value="Ribosomal protein S5 domain 2-like"/>
    <property type="match status" value="1"/>
</dbReference>
<reference evidence="10" key="1">
    <citation type="submission" date="2016-10" db="EMBL/GenBank/DDBJ databases">
        <authorList>
            <person name="Varghese N."/>
            <person name="Submissions S."/>
        </authorList>
    </citation>
    <scope>NUCLEOTIDE SEQUENCE [LARGE SCALE GENOMIC DNA]</scope>
    <source>
        <strain evidence="10">DSM 22251</strain>
    </source>
</reference>
<evidence type="ECO:0000256" key="8">
    <source>
        <dbReference type="NCBIfam" id="TIGR00188"/>
    </source>
</evidence>
<dbReference type="InterPro" id="IPR020539">
    <property type="entry name" value="RNase_P_CS"/>
</dbReference>
<dbReference type="PROSITE" id="PS00648">
    <property type="entry name" value="RIBONUCLEASE_P"/>
    <property type="match status" value="1"/>
</dbReference>
<dbReference type="GO" id="GO:0001682">
    <property type="term" value="P:tRNA 5'-leader removal"/>
    <property type="evidence" value="ECO:0007669"/>
    <property type="project" value="UniProtKB-UniRule"/>
</dbReference>
<comment type="similarity">
    <text evidence="7">Belongs to the RnpA family.</text>
</comment>
<evidence type="ECO:0000256" key="3">
    <source>
        <dbReference type="ARBA" id="ARBA00022722"/>
    </source>
</evidence>
<dbReference type="HAMAP" id="MF_00227">
    <property type="entry name" value="RNase_P"/>
    <property type="match status" value="1"/>
</dbReference>
<dbReference type="Gene3D" id="3.30.230.10">
    <property type="match status" value="1"/>
</dbReference>
<evidence type="ECO:0000313" key="9">
    <source>
        <dbReference type="EMBL" id="SFI87283.1"/>
    </source>
</evidence>
<keyword evidence="5 7" id="KW-0378">Hydrolase</keyword>
<dbReference type="RefSeq" id="WP_089819600.1">
    <property type="nucleotide sequence ID" value="NZ_FORQ01000002.1"/>
</dbReference>
<dbReference type="PANTHER" id="PTHR33992:SF1">
    <property type="entry name" value="RIBONUCLEASE P PROTEIN COMPONENT"/>
    <property type="match status" value="1"/>
</dbReference>
<dbReference type="GO" id="GO:0000049">
    <property type="term" value="F:tRNA binding"/>
    <property type="evidence" value="ECO:0007669"/>
    <property type="project" value="UniProtKB-UniRule"/>
</dbReference>
<dbReference type="GO" id="GO:0004526">
    <property type="term" value="F:ribonuclease P activity"/>
    <property type="evidence" value="ECO:0007669"/>
    <property type="project" value="UniProtKB-UniRule"/>
</dbReference>
<evidence type="ECO:0000256" key="6">
    <source>
        <dbReference type="ARBA" id="ARBA00022884"/>
    </source>
</evidence>
<evidence type="ECO:0000256" key="4">
    <source>
        <dbReference type="ARBA" id="ARBA00022759"/>
    </source>
</evidence>
<dbReference type="GO" id="GO:0030677">
    <property type="term" value="C:ribonuclease P complex"/>
    <property type="evidence" value="ECO:0007669"/>
    <property type="project" value="TreeGrafter"/>
</dbReference>
<organism evidence="9 10">
    <name type="scientific">Kaistella treverensis</name>
    <dbReference type="NCBI Taxonomy" id="631455"/>
    <lineage>
        <taxon>Bacteria</taxon>
        <taxon>Pseudomonadati</taxon>
        <taxon>Bacteroidota</taxon>
        <taxon>Flavobacteriia</taxon>
        <taxon>Flavobacteriales</taxon>
        <taxon>Weeksellaceae</taxon>
        <taxon>Chryseobacterium group</taxon>
        <taxon>Kaistella</taxon>
    </lineage>
</organism>
<evidence type="ECO:0000256" key="2">
    <source>
        <dbReference type="ARBA" id="ARBA00022694"/>
    </source>
</evidence>
<dbReference type="AlphaFoldDB" id="A0A1I3LRH4"/>
<dbReference type="InterPro" id="IPR014721">
    <property type="entry name" value="Ribsml_uS5_D2-typ_fold_subgr"/>
</dbReference>
<accession>A0A1I3LRH4</accession>
<dbReference type="EC" id="3.1.26.5" evidence="7 8"/>
<protein>
    <recommendedName>
        <fullName evidence="7 8">Ribonuclease P protein component</fullName>
        <shortName evidence="7">RNase P protein</shortName>
        <shortName evidence="7">RNaseP protein</shortName>
        <ecNumber evidence="7 8">3.1.26.5</ecNumber>
    </recommendedName>
    <alternativeName>
        <fullName evidence="7">Protein C5</fullName>
    </alternativeName>
</protein>
<dbReference type="Proteomes" id="UP000242560">
    <property type="component" value="Unassembled WGS sequence"/>
</dbReference>
<dbReference type="NCBIfam" id="TIGR00188">
    <property type="entry name" value="rnpA"/>
    <property type="match status" value="1"/>
</dbReference>
<dbReference type="PANTHER" id="PTHR33992">
    <property type="entry name" value="RIBONUCLEASE P PROTEIN COMPONENT"/>
    <property type="match status" value="1"/>
</dbReference>
<sequence length="126" mass="14950">MSEFSYPRAEKLKQKKEIDLLFQKGKWTTSENLRIITLNFDQRPQEGFAYTTQKVGVSVSKRYFKKAVDRNRVKRLLREAYRLNKEEFVAKFGKNSISMIFWISPKKPENFKTLENNFLKLCSSAK</sequence>
<comment type="catalytic activity">
    <reaction evidence="7">
        <text>Endonucleolytic cleavage of RNA, removing 5'-extranucleotides from tRNA precursor.</text>
        <dbReference type="EC" id="3.1.26.5"/>
    </reaction>
</comment>
<dbReference type="EMBL" id="FORQ01000002">
    <property type="protein sequence ID" value="SFI87283.1"/>
    <property type="molecule type" value="Genomic_DNA"/>
</dbReference>
<evidence type="ECO:0000256" key="7">
    <source>
        <dbReference type="HAMAP-Rule" id="MF_00227"/>
    </source>
</evidence>
<dbReference type="GO" id="GO:0042781">
    <property type="term" value="F:3'-tRNA processing endoribonuclease activity"/>
    <property type="evidence" value="ECO:0007669"/>
    <property type="project" value="TreeGrafter"/>
</dbReference>
<dbReference type="InterPro" id="IPR000100">
    <property type="entry name" value="RNase_P"/>
</dbReference>
<evidence type="ECO:0000256" key="1">
    <source>
        <dbReference type="ARBA" id="ARBA00002663"/>
    </source>
</evidence>
<gene>
    <name evidence="7" type="primary">rnpA</name>
    <name evidence="9" type="ORF">SAMN05421638_1291</name>
</gene>